<dbReference type="GO" id="GO:0006629">
    <property type="term" value="P:lipid metabolic process"/>
    <property type="evidence" value="ECO:0007669"/>
    <property type="project" value="InterPro"/>
</dbReference>
<keyword evidence="9" id="KW-1185">Reference proteome</keyword>
<dbReference type="InterPro" id="IPR017946">
    <property type="entry name" value="PLC-like_Pdiesterase_TIM-brl"/>
</dbReference>
<evidence type="ECO:0000313" key="9">
    <source>
        <dbReference type="Proteomes" id="UP000636956"/>
    </source>
</evidence>
<gene>
    <name evidence="8" type="primary">glpQ</name>
    <name evidence="8" type="ORF">GCM10011372_12710</name>
</gene>
<dbReference type="InterPro" id="IPR030395">
    <property type="entry name" value="GP_PDE_dom"/>
</dbReference>
<evidence type="ECO:0000256" key="2">
    <source>
        <dbReference type="ARBA" id="ARBA00012247"/>
    </source>
</evidence>
<evidence type="ECO:0000256" key="6">
    <source>
        <dbReference type="ARBA" id="ARBA00047512"/>
    </source>
</evidence>
<dbReference type="GO" id="GO:0042597">
    <property type="term" value="C:periplasmic space"/>
    <property type="evidence" value="ECO:0007669"/>
    <property type="project" value="TreeGrafter"/>
</dbReference>
<dbReference type="PANTHER" id="PTHR43620:SF7">
    <property type="entry name" value="GLYCEROPHOSPHODIESTER PHOSPHODIESTERASE GDPD5-RELATED"/>
    <property type="match status" value="1"/>
</dbReference>
<feature type="domain" description="GP-PDE" evidence="7">
    <location>
        <begin position="9"/>
        <end position="352"/>
    </location>
</feature>
<evidence type="ECO:0000259" key="7">
    <source>
        <dbReference type="PROSITE" id="PS51704"/>
    </source>
</evidence>
<dbReference type="EC" id="3.1.4.46" evidence="2"/>
<keyword evidence="5" id="KW-0378">Hydrolase</keyword>
<dbReference type="PANTHER" id="PTHR43620">
    <property type="entry name" value="GLYCEROPHOSPHORYL DIESTER PHOSPHODIESTERASE"/>
    <property type="match status" value="1"/>
</dbReference>
<keyword evidence="3" id="KW-0732">Signal</keyword>
<evidence type="ECO:0000256" key="1">
    <source>
        <dbReference type="ARBA" id="ARBA00007277"/>
    </source>
</evidence>
<organism evidence="8 9">
    <name type="scientific">Agromyces bauzanensis</name>
    <dbReference type="NCBI Taxonomy" id="1308924"/>
    <lineage>
        <taxon>Bacteria</taxon>
        <taxon>Bacillati</taxon>
        <taxon>Actinomycetota</taxon>
        <taxon>Actinomycetes</taxon>
        <taxon>Micrococcales</taxon>
        <taxon>Microbacteriaceae</taxon>
        <taxon>Agromyces</taxon>
    </lineage>
</organism>
<reference evidence="8" key="1">
    <citation type="journal article" date="2014" name="Int. J. Syst. Evol. Microbiol.">
        <title>Complete genome sequence of Corynebacterium casei LMG S-19264T (=DSM 44701T), isolated from a smear-ripened cheese.</title>
        <authorList>
            <consortium name="US DOE Joint Genome Institute (JGI-PGF)"/>
            <person name="Walter F."/>
            <person name="Albersmeier A."/>
            <person name="Kalinowski J."/>
            <person name="Ruckert C."/>
        </authorList>
    </citation>
    <scope>NUCLEOTIDE SEQUENCE</scope>
    <source>
        <strain evidence="8">CGMCC 1.8984</strain>
    </source>
</reference>
<comment type="similarity">
    <text evidence="1">Belongs to the glycerophosphoryl diester phosphodiesterase family.</text>
</comment>
<evidence type="ECO:0000256" key="5">
    <source>
        <dbReference type="ARBA" id="ARBA00022801"/>
    </source>
</evidence>
<proteinExistence type="inferred from homology"/>
<dbReference type="Gene3D" id="3.20.20.190">
    <property type="entry name" value="Phosphatidylinositol (PI) phosphodiesterase"/>
    <property type="match status" value="1"/>
</dbReference>
<protein>
    <recommendedName>
        <fullName evidence="2">glycerophosphodiester phosphodiesterase</fullName>
        <ecNumber evidence="2">3.1.4.46</ecNumber>
    </recommendedName>
</protein>
<accession>A0A917UQM8</accession>
<dbReference type="PROSITE" id="PS51704">
    <property type="entry name" value="GP_PDE"/>
    <property type="match status" value="1"/>
</dbReference>
<comment type="catalytic activity">
    <reaction evidence="6">
        <text>a sn-glycero-3-phosphodiester + H2O = an alcohol + sn-glycerol 3-phosphate + H(+)</text>
        <dbReference type="Rhea" id="RHEA:12969"/>
        <dbReference type="ChEBI" id="CHEBI:15377"/>
        <dbReference type="ChEBI" id="CHEBI:15378"/>
        <dbReference type="ChEBI" id="CHEBI:30879"/>
        <dbReference type="ChEBI" id="CHEBI:57597"/>
        <dbReference type="ChEBI" id="CHEBI:83408"/>
        <dbReference type="EC" id="3.1.4.46"/>
    </reaction>
</comment>
<dbReference type="RefSeq" id="WP_188742606.1">
    <property type="nucleotide sequence ID" value="NZ_BAABFW010000021.1"/>
</dbReference>
<dbReference type="GO" id="GO:0006071">
    <property type="term" value="P:glycerol metabolic process"/>
    <property type="evidence" value="ECO:0007669"/>
    <property type="project" value="UniProtKB-KW"/>
</dbReference>
<dbReference type="EMBL" id="BMMD01000005">
    <property type="protein sequence ID" value="GGJ75886.1"/>
    <property type="molecule type" value="Genomic_DNA"/>
</dbReference>
<dbReference type="SUPFAM" id="SSF51695">
    <property type="entry name" value="PLC-like phosphodiesterases"/>
    <property type="match status" value="1"/>
</dbReference>
<dbReference type="GO" id="GO:0008889">
    <property type="term" value="F:glycerophosphodiester phosphodiesterase activity"/>
    <property type="evidence" value="ECO:0007669"/>
    <property type="project" value="UniProtKB-EC"/>
</dbReference>
<reference evidence="8" key="2">
    <citation type="submission" date="2020-09" db="EMBL/GenBank/DDBJ databases">
        <authorList>
            <person name="Sun Q."/>
            <person name="Zhou Y."/>
        </authorList>
    </citation>
    <scope>NUCLEOTIDE SEQUENCE</scope>
    <source>
        <strain evidence="8">CGMCC 1.8984</strain>
    </source>
</reference>
<evidence type="ECO:0000256" key="3">
    <source>
        <dbReference type="ARBA" id="ARBA00022729"/>
    </source>
</evidence>
<name>A0A917UQM8_9MICO</name>
<keyword evidence="4" id="KW-0319">Glycerol metabolism</keyword>
<comment type="caution">
    <text evidence="8">The sequence shown here is derived from an EMBL/GenBank/DDBJ whole genome shotgun (WGS) entry which is preliminary data.</text>
</comment>
<dbReference type="AlphaFoldDB" id="A0A917UQM8"/>
<dbReference type="Pfam" id="PF03009">
    <property type="entry name" value="GDPD"/>
    <property type="match status" value="1"/>
</dbReference>
<dbReference type="Proteomes" id="UP000636956">
    <property type="component" value="Unassembled WGS sequence"/>
</dbReference>
<sequence>MLQDTAGHPLVIGHRGASGYRPEHTRSAYDLAFVLGADAVEPDIVATRDGVLVLRHENEISGTTDVATRPEFAGLRTTREVDGRSLTGWFTEDFTWAELATLRATERLGALRQESASFDRRYPLLRLRDLFELIDAAADEHRRMLRMVAEFKHATHFAELGLPLDELFVAELEAAGWGRGDERLIIESFELDLLDRLRARGIRAPRVFLIEATGAPYDLLRAHGRGAARYDDFATEAGLLGLAGRVDGVSVGKGRLIGELRSTSAEDAARENMERRASGLLVGGGLVDAAHSAGLRVYTWTLRPENRFLARGFRRGSARAAFGDWLGEFTLLIDTGVDGIFVDHPDLGVEARTVAAAADVASARSRRPDVRRS</sequence>
<evidence type="ECO:0000313" key="8">
    <source>
        <dbReference type="EMBL" id="GGJ75886.1"/>
    </source>
</evidence>
<evidence type="ECO:0000256" key="4">
    <source>
        <dbReference type="ARBA" id="ARBA00022798"/>
    </source>
</evidence>